<evidence type="ECO:0000256" key="1">
    <source>
        <dbReference type="SAM" id="MobiDB-lite"/>
    </source>
</evidence>
<reference evidence="3 4" key="1">
    <citation type="journal article" date="2017" name="Mol. Plant">
        <title>The Genome of Medicinal Plant Macleaya cordata Provides New Insights into Benzylisoquinoline Alkaloids Metabolism.</title>
        <authorList>
            <person name="Liu X."/>
            <person name="Liu Y."/>
            <person name="Huang P."/>
            <person name="Ma Y."/>
            <person name="Qing Z."/>
            <person name="Tang Q."/>
            <person name="Cao H."/>
            <person name="Cheng P."/>
            <person name="Zheng Y."/>
            <person name="Yuan Z."/>
            <person name="Zhou Y."/>
            <person name="Liu J."/>
            <person name="Tang Z."/>
            <person name="Zhuo Y."/>
            <person name="Zhang Y."/>
            <person name="Yu L."/>
            <person name="Huang J."/>
            <person name="Yang P."/>
            <person name="Peng Q."/>
            <person name="Zhang J."/>
            <person name="Jiang W."/>
            <person name="Zhang Z."/>
            <person name="Lin K."/>
            <person name="Ro D.K."/>
            <person name="Chen X."/>
            <person name="Xiong X."/>
            <person name="Shang Y."/>
            <person name="Huang S."/>
            <person name="Zeng J."/>
        </authorList>
    </citation>
    <scope>NUCLEOTIDE SEQUENCE [LARGE SCALE GENOMIC DNA]</scope>
    <source>
        <strain evidence="4">cv. BLH2017</strain>
        <tissue evidence="3">Root</tissue>
    </source>
</reference>
<feature type="domain" description="Transposase-associated" evidence="2">
    <location>
        <begin position="7"/>
        <end position="81"/>
    </location>
</feature>
<keyword evidence="4" id="KW-1185">Reference proteome</keyword>
<accession>A0A200QPA6</accession>
<sequence length="242" mass="27578">MPFEIDKEWMKESNQRSARYLEGVDKFINFVVENGGTKTRCSCPCKICRNGKGQISLVNIRYHLYSSGIDQSYTEWCFHGETLSEKGKQQPARSGTINNIDEPNHPRMEQLVDDACRFHHCEATDPLADPITRGNDGEHSKVNFDSQTPRGKKYKSLHASAREPLYPSCPKGKTTLYAIVKLNNLKTQYGFSDNGVTALDIARWMGRSLFFVVHIGYFCGYVDPFVDVFELLCSCYHFSLFC</sequence>
<dbReference type="InParanoid" id="A0A200QPA6"/>
<gene>
    <name evidence="3" type="ORF">BVC80_1573g5</name>
</gene>
<dbReference type="Pfam" id="PF13963">
    <property type="entry name" value="Transpos_assoc"/>
    <property type="match status" value="1"/>
</dbReference>
<comment type="caution">
    <text evidence="3">The sequence shown here is derived from an EMBL/GenBank/DDBJ whole genome shotgun (WGS) entry which is preliminary data.</text>
</comment>
<organism evidence="3 4">
    <name type="scientific">Macleaya cordata</name>
    <name type="common">Five-seeded plume-poppy</name>
    <name type="synonym">Bocconia cordata</name>
    <dbReference type="NCBI Taxonomy" id="56857"/>
    <lineage>
        <taxon>Eukaryota</taxon>
        <taxon>Viridiplantae</taxon>
        <taxon>Streptophyta</taxon>
        <taxon>Embryophyta</taxon>
        <taxon>Tracheophyta</taxon>
        <taxon>Spermatophyta</taxon>
        <taxon>Magnoliopsida</taxon>
        <taxon>Ranunculales</taxon>
        <taxon>Papaveraceae</taxon>
        <taxon>Papaveroideae</taxon>
        <taxon>Macleaya</taxon>
    </lineage>
</organism>
<evidence type="ECO:0000259" key="2">
    <source>
        <dbReference type="Pfam" id="PF13963"/>
    </source>
</evidence>
<dbReference type="InterPro" id="IPR029480">
    <property type="entry name" value="Transpos_assoc"/>
</dbReference>
<proteinExistence type="predicted"/>
<protein>
    <recommendedName>
        <fullName evidence="2">Transposase-associated domain-containing protein</fullName>
    </recommendedName>
</protein>
<evidence type="ECO:0000313" key="3">
    <source>
        <dbReference type="EMBL" id="OVA12299.1"/>
    </source>
</evidence>
<dbReference type="EMBL" id="MVGT01001398">
    <property type="protein sequence ID" value="OVA12299.1"/>
    <property type="molecule type" value="Genomic_DNA"/>
</dbReference>
<dbReference type="OrthoDB" id="1087172at2759"/>
<evidence type="ECO:0000313" key="4">
    <source>
        <dbReference type="Proteomes" id="UP000195402"/>
    </source>
</evidence>
<name>A0A200QPA6_MACCD</name>
<dbReference type="Proteomes" id="UP000195402">
    <property type="component" value="Unassembled WGS sequence"/>
</dbReference>
<dbReference type="AlphaFoldDB" id="A0A200QPA6"/>
<feature type="region of interest" description="Disordered" evidence="1">
    <location>
        <begin position="129"/>
        <end position="151"/>
    </location>
</feature>